<dbReference type="EMBL" id="FNLC01000001">
    <property type="protein sequence ID" value="SDQ51121.1"/>
    <property type="molecule type" value="Genomic_DNA"/>
</dbReference>
<accession>A0A1H1BGW0</accession>
<reference evidence="3" key="1">
    <citation type="submission" date="2016-10" db="EMBL/GenBank/DDBJ databases">
        <authorList>
            <person name="Varghese N."/>
            <person name="Submissions S."/>
        </authorList>
    </citation>
    <scope>NUCLEOTIDE SEQUENCE [LARGE SCALE GENOMIC DNA]</scope>
    <source>
        <strain evidence="3">DSM 24767</strain>
    </source>
</reference>
<sequence>MTVEDVQTGKSVLTAESGRRTETMWEQNAEDTPVYTVVSAVADATGEDPCELPPLAREIDPDALNALFTSNSVTEETTVQFQYSGYTVAVRGNGEVELHASG</sequence>
<feature type="domain" description="Halobacterial output" evidence="1">
    <location>
        <begin position="30"/>
        <end position="98"/>
    </location>
</feature>
<keyword evidence="3" id="KW-1185">Reference proteome</keyword>
<gene>
    <name evidence="2" type="ORF">SAMN04489842_1038</name>
</gene>
<organism evidence="2 3">
    <name type="scientific">Natronobacterium texcoconense</name>
    <dbReference type="NCBI Taxonomy" id="1095778"/>
    <lineage>
        <taxon>Archaea</taxon>
        <taxon>Methanobacteriati</taxon>
        <taxon>Methanobacteriota</taxon>
        <taxon>Stenosarchaea group</taxon>
        <taxon>Halobacteria</taxon>
        <taxon>Halobacteriales</taxon>
        <taxon>Natrialbaceae</taxon>
        <taxon>Natronobacterium</taxon>
    </lineage>
</organism>
<name>A0A1H1BGW0_NATTX</name>
<dbReference type="AlphaFoldDB" id="A0A1H1BGW0"/>
<evidence type="ECO:0000313" key="2">
    <source>
        <dbReference type="EMBL" id="SDQ51121.1"/>
    </source>
</evidence>
<proteinExistence type="predicted"/>
<dbReference type="RefSeq" id="WP_244510189.1">
    <property type="nucleotide sequence ID" value="NZ_FNLC01000001.1"/>
</dbReference>
<evidence type="ECO:0000259" key="1">
    <source>
        <dbReference type="Pfam" id="PF18545"/>
    </source>
</evidence>
<evidence type="ECO:0000313" key="3">
    <source>
        <dbReference type="Proteomes" id="UP000198848"/>
    </source>
</evidence>
<dbReference type="Proteomes" id="UP000198848">
    <property type="component" value="Unassembled WGS sequence"/>
</dbReference>
<dbReference type="Pfam" id="PF18545">
    <property type="entry name" value="HalOD1"/>
    <property type="match status" value="1"/>
</dbReference>
<protein>
    <recommendedName>
        <fullName evidence="1">Halobacterial output domain-containing protein</fullName>
    </recommendedName>
</protein>
<dbReference type="InterPro" id="IPR040624">
    <property type="entry name" value="HalOD1"/>
</dbReference>